<dbReference type="EMBL" id="AEIG01000058">
    <property type="protein sequence ID" value="EGG29258.1"/>
    <property type="molecule type" value="Genomic_DNA"/>
</dbReference>
<evidence type="ECO:0000259" key="1">
    <source>
        <dbReference type="PROSITE" id="PS51787"/>
    </source>
</evidence>
<evidence type="ECO:0000313" key="3">
    <source>
        <dbReference type="Proteomes" id="UP000005615"/>
    </source>
</evidence>
<dbReference type="GO" id="GO:0008233">
    <property type="term" value="F:peptidase activity"/>
    <property type="evidence" value="ECO:0007669"/>
    <property type="project" value="UniProtKB-KW"/>
</dbReference>
<keyword evidence="3" id="KW-1185">Reference proteome</keyword>
<evidence type="ECO:0000313" key="2">
    <source>
        <dbReference type="EMBL" id="EGG29258.1"/>
    </source>
</evidence>
<dbReference type="eggNOG" id="COG2802">
    <property type="taxonomic scope" value="Bacteria"/>
</dbReference>
<reference evidence="2 3" key="1">
    <citation type="journal article" date="2011" name="J. Bacteriol.">
        <title>Genome sequence of strain IMCC3088, a proteorhodopsin-containing marine bacterium belonging to the OM60/NOR5 clade.</title>
        <authorList>
            <person name="Jang Y."/>
            <person name="Oh H.M."/>
            <person name="Kang I."/>
            <person name="Lee K."/>
            <person name="Yang S.J."/>
            <person name="Cho J.C."/>
        </authorList>
    </citation>
    <scope>NUCLEOTIDE SEQUENCE [LARGE SCALE GENOMIC DNA]</scope>
    <source>
        <strain evidence="2 3">IMCC3088</strain>
    </source>
</reference>
<dbReference type="Pfam" id="PF02190">
    <property type="entry name" value="LON_substr_bdg"/>
    <property type="match status" value="1"/>
</dbReference>
<dbReference type="OrthoDB" id="8558970at2"/>
<dbReference type="AlphaFoldDB" id="F3L318"/>
<dbReference type="InterPro" id="IPR046336">
    <property type="entry name" value="Lon_prtase_N_sf"/>
</dbReference>
<proteinExistence type="predicted"/>
<name>F3L318_9GAMM</name>
<keyword evidence="2" id="KW-0645">Protease</keyword>
<dbReference type="Gene3D" id="2.30.130.40">
    <property type="entry name" value="LON domain-like"/>
    <property type="match status" value="1"/>
</dbReference>
<dbReference type="PANTHER" id="PTHR46732">
    <property type="entry name" value="ATP-DEPENDENT PROTEASE LA (LON) DOMAIN PROTEIN"/>
    <property type="match status" value="1"/>
</dbReference>
<dbReference type="SUPFAM" id="SSF88697">
    <property type="entry name" value="PUA domain-like"/>
    <property type="match status" value="1"/>
</dbReference>
<dbReference type="GO" id="GO:0006508">
    <property type="term" value="P:proteolysis"/>
    <property type="evidence" value="ECO:0007669"/>
    <property type="project" value="UniProtKB-KW"/>
</dbReference>
<dbReference type="STRING" id="2518989.IMCC3088_1942"/>
<organism evidence="2 3">
    <name type="scientific">Aequoribacter fuscus</name>
    <dbReference type="NCBI Taxonomy" id="2518989"/>
    <lineage>
        <taxon>Bacteria</taxon>
        <taxon>Pseudomonadati</taxon>
        <taxon>Pseudomonadota</taxon>
        <taxon>Gammaproteobacteria</taxon>
        <taxon>Cellvibrionales</taxon>
        <taxon>Halieaceae</taxon>
        <taxon>Aequoribacter</taxon>
    </lineage>
</organism>
<feature type="domain" description="Lon N-terminal" evidence="1">
    <location>
        <begin position="1"/>
        <end position="197"/>
    </location>
</feature>
<dbReference type="InterPro" id="IPR003111">
    <property type="entry name" value="Lon_prtase_N"/>
</dbReference>
<comment type="caution">
    <text evidence="2">The sequence shown here is derived from an EMBL/GenBank/DDBJ whole genome shotgun (WGS) entry which is preliminary data.</text>
</comment>
<dbReference type="SMART" id="SM00464">
    <property type="entry name" value="LON"/>
    <property type="match status" value="1"/>
</dbReference>
<protein>
    <submittedName>
        <fullName evidence="2">ATP-dependent protease La domain protein</fullName>
    </submittedName>
</protein>
<dbReference type="Proteomes" id="UP000005615">
    <property type="component" value="Unassembled WGS sequence"/>
</dbReference>
<keyword evidence="2" id="KW-0378">Hydrolase</keyword>
<accession>F3L318</accession>
<dbReference type="PROSITE" id="PS51787">
    <property type="entry name" value="LON_N"/>
    <property type="match status" value="1"/>
</dbReference>
<dbReference type="InterPro" id="IPR015947">
    <property type="entry name" value="PUA-like_sf"/>
</dbReference>
<sequence>MQSDYPLFPLPTTLLPYGKMPLQIFEQRYLKLVKQCMREGSTFGVIQLVKGSEVMKDGRRVPPIVAERGTVAQIVDWDQLPNGLLGITLQGQNTFTASNLRVAEDGLVLCDAEFESELTPSPLLDTWEGLAEVLESLETHPHVERLQLNVDYRDAWQVGYHLLQLLPLDESLKLSLLAPDSLERLMTTLDQELTQLSGE</sequence>
<dbReference type="PANTHER" id="PTHR46732:SF8">
    <property type="entry name" value="ATP-DEPENDENT PROTEASE LA (LON) DOMAIN PROTEIN"/>
    <property type="match status" value="1"/>
</dbReference>
<gene>
    <name evidence="2" type="ORF">IMCC3088_1942</name>
</gene>
<dbReference type="RefSeq" id="WP_009576182.1">
    <property type="nucleotide sequence ID" value="NZ_AEIG01000058.1"/>
</dbReference>